<comment type="caution">
    <text evidence="2">The sequence shown here is derived from an EMBL/GenBank/DDBJ whole genome shotgun (WGS) entry which is preliminary data.</text>
</comment>
<dbReference type="AlphaFoldDB" id="A0A937X5U0"/>
<proteinExistence type="predicted"/>
<dbReference type="PANTHER" id="PTHR43566">
    <property type="entry name" value="CONSERVED PROTEIN"/>
    <property type="match status" value="1"/>
</dbReference>
<reference evidence="2 3" key="1">
    <citation type="submission" date="2019-03" db="EMBL/GenBank/DDBJ databases">
        <title>Lake Tanganyika Metagenome-Assembled Genomes (MAGs).</title>
        <authorList>
            <person name="Tran P."/>
        </authorList>
    </citation>
    <scope>NUCLEOTIDE SEQUENCE [LARGE SCALE GENOMIC DNA]</scope>
    <source>
        <strain evidence="2">K_DeepCast_65m_m2_236</strain>
    </source>
</reference>
<dbReference type="PANTHER" id="PTHR43566:SF2">
    <property type="entry name" value="DUF4143 DOMAIN-CONTAINING PROTEIN"/>
    <property type="match status" value="1"/>
</dbReference>
<dbReference type="EMBL" id="VGJX01000348">
    <property type="protein sequence ID" value="MBM3274842.1"/>
    <property type="molecule type" value="Genomic_DNA"/>
</dbReference>
<dbReference type="Pfam" id="PF13173">
    <property type="entry name" value="AAA_14"/>
    <property type="match status" value="1"/>
</dbReference>
<accession>A0A937X5U0</accession>
<name>A0A937X5U0_9BACT</name>
<evidence type="ECO:0000313" key="3">
    <source>
        <dbReference type="Proteomes" id="UP000703893"/>
    </source>
</evidence>
<evidence type="ECO:0000259" key="1">
    <source>
        <dbReference type="Pfam" id="PF13173"/>
    </source>
</evidence>
<evidence type="ECO:0000313" key="2">
    <source>
        <dbReference type="EMBL" id="MBM3274842.1"/>
    </source>
</evidence>
<organism evidence="2 3">
    <name type="scientific">Candidatus Tanganyikabacteria bacterium</name>
    <dbReference type="NCBI Taxonomy" id="2961651"/>
    <lineage>
        <taxon>Bacteria</taxon>
        <taxon>Bacillati</taxon>
        <taxon>Candidatus Sericytochromatia</taxon>
        <taxon>Candidatus Tanganyikabacteria</taxon>
    </lineage>
</organism>
<dbReference type="Proteomes" id="UP000703893">
    <property type="component" value="Unassembled WGS sequence"/>
</dbReference>
<protein>
    <submittedName>
        <fullName evidence="2">AAA family ATPase</fullName>
    </submittedName>
</protein>
<sequence>MPRHATAAIKQVLESFPVLVLTRARQVGKSTPIQDLLDVGSRDYRTLDRPDDLELARTEPDALVFGDVPRTIDEVQREPGRLLAVKRAVDERRRPGQFLLSGSANLAMMKQVSESLAGRAVYLTLHPFTIGERLGAGTGGRWDDLLFAYRASEFTGS</sequence>
<gene>
    <name evidence="2" type="ORF">FJZ00_06800</name>
</gene>
<dbReference type="InterPro" id="IPR041682">
    <property type="entry name" value="AAA_14"/>
</dbReference>
<feature type="domain" description="AAA" evidence="1">
    <location>
        <begin position="17"/>
        <end position="133"/>
    </location>
</feature>